<keyword evidence="4" id="KW-0131">Cell cycle</keyword>
<comment type="caution">
    <text evidence="4">The sequence shown here is derived from an EMBL/GenBank/DDBJ whole genome shotgun (WGS) entry which is preliminary data.</text>
</comment>
<keyword evidence="4" id="KW-0132">Cell division</keyword>
<dbReference type="SUPFAM" id="SSF50978">
    <property type="entry name" value="WD40 repeat-like"/>
    <property type="match status" value="1"/>
</dbReference>
<feature type="repeat" description="WD" evidence="3">
    <location>
        <begin position="265"/>
        <end position="308"/>
    </location>
</feature>
<proteinExistence type="predicted"/>
<sequence length="391" mass="42324">MSIQTELSSSNAWNLHTRKHISLPIHGKSIVTCLELNVRRDLIITASDDFTIAVYTLSTGQFKFTLTGHEGGIWSLAPVYSDERSLLVSGSTDKTVRIWDLTSGKCLHVFRGHSGTVRCLAVVSLPPVEGDASASRMPVIVTGSRDKSVKVWSIPGNLPNYRMASDEESSADESSSPYHLLTLIGHTDSIRSISAHGHVAVSGSYDCTARIWDIVSGECKRILNGHSEKIYAVVYDPTHDQVYSAGMDGTINVWSATSGLCLRTLIGHTSLIGLLELSSSEPSPYLVSGSADATLKVWEPNTGTLIHTLTTPSVTTSFHHDGKRVLAGGVGMLRMWDIKSGLVVKDLLEGKVSSVWQVAFDGQWGVCAYVEMGSGQSMLDIWDFGGNDSRL</sequence>
<accession>A0AA38PG22</accession>
<dbReference type="PROSITE" id="PS50294">
    <property type="entry name" value="WD_REPEATS_REGION"/>
    <property type="match status" value="4"/>
</dbReference>
<protein>
    <submittedName>
        <fullName evidence="4">Cell division control protein 4</fullName>
    </submittedName>
</protein>
<dbReference type="CDD" id="cd00200">
    <property type="entry name" value="WD40"/>
    <property type="match status" value="1"/>
</dbReference>
<evidence type="ECO:0000313" key="4">
    <source>
        <dbReference type="EMBL" id="KAJ3842238.1"/>
    </source>
</evidence>
<evidence type="ECO:0000256" key="2">
    <source>
        <dbReference type="ARBA" id="ARBA00022737"/>
    </source>
</evidence>
<dbReference type="InterPro" id="IPR036322">
    <property type="entry name" value="WD40_repeat_dom_sf"/>
</dbReference>
<dbReference type="PRINTS" id="PR00320">
    <property type="entry name" value="GPROTEINBRPT"/>
</dbReference>
<evidence type="ECO:0000256" key="3">
    <source>
        <dbReference type="PROSITE-ProRule" id="PRU00221"/>
    </source>
</evidence>
<dbReference type="InterPro" id="IPR001680">
    <property type="entry name" value="WD40_rpt"/>
</dbReference>
<dbReference type="Pfam" id="PF00400">
    <property type="entry name" value="WD40"/>
    <property type="match status" value="6"/>
</dbReference>
<dbReference type="InterPro" id="IPR015943">
    <property type="entry name" value="WD40/YVTN_repeat-like_dom_sf"/>
</dbReference>
<dbReference type="InterPro" id="IPR019775">
    <property type="entry name" value="WD40_repeat_CS"/>
</dbReference>
<dbReference type="SMART" id="SM00320">
    <property type="entry name" value="WD40"/>
    <property type="match status" value="7"/>
</dbReference>
<organism evidence="4 5">
    <name type="scientific">Lentinula raphanica</name>
    <dbReference type="NCBI Taxonomy" id="153919"/>
    <lineage>
        <taxon>Eukaryota</taxon>
        <taxon>Fungi</taxon>
        <taxon>Dikarya</taxon>
        <taxon>Basidiomycota</taxon>
        <taxon>Agaricomycotina</taxon>
        <taxon>Agaricomycetes</taxon>
        <taxon>Agaricomycetidae</taxon>
        <taxon>Agaricales</taxon>
        <taxon>Marasmiineae</taxon>
        <taxon>Omphalotaceae</taxon>
        <taxon>Lentinula</taxon>
    </lineage>
</organism>
<keyword evidence="1 3" id="KW-0853">WD repeat</keyword>
<dbReference type="PANTHER" id="PTHR19879">
    <property type="entry name" value="TRANSCRIPTION INITIATION FACTOR TFIID"/>
    <property type="match status" value="1"/>
</dbReference>
<feature type="repeat" description="WD" evidence="3">
    <location>
        <begin position="140"/>
        <end position="154"/>
    </location>
</feature>
<feature type="repeat" description="WD" evidence="3">
    <location>
        <begin position="66"/>
        <end position="109"/>
    </location>
</feature>
<name>A0AA38PG22_9AGAR</name>
<keyword evidence="5" id="KW-1185">Reference proteome</keyword>
<reference evidence="4" key="1">
    <citation type="submission" date="2022-08" db="EMBL/GenBank/DDBJ databases">
        <authorList>
            <consortium name="DOE Joint Genome Institute"/>
            <person name="Min B."/>
            <person name="Riley R."/>
            <person name="Sierra-Patev S."/>
            <person name="Naranjo-Ortiz M."/>
            <person name="Looney B."/>
            <person name="Konkel Z."/>
            <person name="Slot J.C."/>
            <person name="Sakamoto Y."/>
            <person name="Steenwyk J.L."/>
            <person name="Rokas A."/>
            <person name="Carro J."/>
            <person name="Camarero S."/>
            <person name="Ferreira P."/>
            <person name="Molpeceres G."/>
            <person name="Ruiz-Duenas F.J."/>
            <person name="Serrano A."/>
            <person name="Henrissat B."/>
            <person name="Drula E."/>
            <person name="Hughes K.W."/>
            <person name="Mata J.L."/>
            <person name="Ishikawa N.K."/>
            <person name="Vargas-Isla R."/>
            <person name="Ushijima S."/>
            <person name="Smith C.A."/>
            <person name="Ahrendt S."/>
            <person name="Andreopoulos W."/>
            <person name="He G."/>
            <person name="Labutti K."/>
            <person name="Lipzen A."/>
            <person name="Ng V."/>
            <person name="Sandor L."/>
            <person name="Barry K."/>
            <person name="Martinez A.T."/>
            <person name="Xiao Y."/>
            <person name="Gibbons J.G."/>
            <person name="Terashima K."/>
            <person name="Hibbett D.S."/>
            <person name="Grigoriev I.V."/>
        </authorList>
    </citation>
    <scope>NUCLEOTIDE SEQUENCE</scope>
    <source>
        <strain evidence="4">TFB9207</strain>
    </source>
</reference>
<dbReference type="InterPro" id="IPR020472">
    <property type="entry name" value="WD40_PAC1"/>
</dbReference>
<dbReference type="PROSITE" id="PS00678">
    <property type="entry name" value="WD_REPEATS_1"/>
    <property type="match status" value="2"/>
</dbReference>
<feature type="repeat" description="WD" evidence="3">
    <location>
        <begin position="223"/>
        <end position="264"/>
    </location>
</feature>
<dbReference type="PANTHER" id="PTHR19879:SF9">
    <property type="entry name" value="TRANSCRIPTION INITIATION FACTOR TFIID SUBUNIT 5"/>
    <property type="match status" value="1"/>
</dbReference>
<evidence type="ECO:0000256" key="1">
    <source>
        <dbReference type="ARBA" id="ARBA00022574"/>
    </source>
</evidence>
<dbReference type="Gene3D" id="2.130.10.10">
    <property type="entry name" value="YVTN repeat-like/Quinoprotein amine dehydrogenase"/>
    <property type="match status" value="1"/>
</dbReference>
<feature type="repeat" description="WD" evidence="3">
    <location>
        <begin position="183"/>
        <end position="222"/>
    </location>
</feature>
<dbReference type="PROSITE" id="PS50082">
    <property type="entry name" value="WD_REPEATS_2"/>
    <property type="match status" value="5"/>
</dbReference>
<keyword evidence="2" id="KW-0677">Repeat</keyword>
<gene>
    <name evidence="4" type="ORF">F5878DRAFT_657784</name>
</gene>
<dbReference type="Proteomes" id="UP001163846">
    <property type="component" value="Unassembled WGS sequence"/>
</dbReference>
<evidence type="ECO:0000313" key="5">
    <source>
        <dbReference type="Proteomes" id="UP001163846"/>
    </source>
</evidence>
<dbReference type="AlphaFoldDB" id="A0AA38PG22"/>
<dbReference type="EMBL" id="MU806012">
    <property type="protein sequence ID" value="KAJ3842238.1"/>
    <property type="molecule type" value="Genomic_DNA"/>
</dbReference>
<dbReference type="GO" id="GO:0051301">
    <property type="term" value="P:cell division"/>
    <property type="evidence" value="ECO:0007669"/>
    <property type="project" value="UniProtKB-KW"/>
</dbReference>